<accession>A0A383E3Z8</accession>
<feature type="non-terminal residue" evidence="1">
    <location>
        <position position="232"/>
    </location>
</feature>
<name>A0A383E3Z8_9ZZZZ</name>
<feature type="non-terminal residue" evidence="1">
    <location>
        <position position="1"/>
    </location>
</feature>
<dbReference type="InterPro" id="IPR043148">
    <property type="entry name" value="TagF_C"/>
</dbReference>
<dbReference type="Gene3D" id="3.40.50.12580">
    <property type="match status" value="1"/>
</dbReference>
<dbReference type="AlphaFoldDB" id="A0A383E3Z8"/>
<evidence type="ECO:0000313" key="1">
    <source>
        <dbReference type="EMBL" id="SVE51441.1"/>
    </source>
</evidence>
<organism evidence="1">
    <name type="scientific">marine metagenome</name>
    <dbReference type="NCBI Taxonomy" id="408172"/>
    <lineage>
        <taxon>unclassified sequences</taxon>
        <taxon>metagenomes</taxon>
        <taxon>ecological metagenomes</taxon>
    </lineage>
</organism>
<proteinExistence type="predicted"/>
<reference evidence="1" key="1">
    <citation type="submission" date="2018-05" db="EMBL/GenBank/DDBJ databases">
        <authorList>
            <person name="Lanie J.A."/>
            <person name="Ng W.-L."/>
            <person name="Kazmierczak K.M."/>
            <person name="Andrzejewski T.M."/>
            <person name="Davidsen T.M."/>
            <person name="Wayne K.J."/>
            <person name="Tettelin H."/>
            <person name="Glass J.I."/>
            <person name="Rusch D."/>
            <person name="Podicherti R."/>
            <person name="Tsui H.-C.T."/>
            <person name="Winkler M.E."/>
        </authorList>
    </citation>
    <scope>NUCLEOTIDE SEQUENCE</scope>
</reference>
<evidence type="ECO:0008006" key="2">
    <source>
        <dbReference type="Google" id="ProtNLM"/>
    </source>
</evidence>
<dbReference type="SUPFAM" id="SSF53756">
    <property type="entry name" value="UDP-Glycosyltransferase/glycogen phosphorylase"/>
    <property type="match status" value="1"/>
</dbReference>
<gene>
    <name evidence="1" type="ORF">METZ01_LOCUS504295</name>
</gene>
<dbReference type="EMBL" id="UINC01222590">
    <property type="protein sequence ID" value="SVE51441.1"/>
    <property type="molecule type" value="Genomic_DNA"/>
</dbReference>
<protein>
    <recommendedName>
        <fullName evidence="2">UDP-N-acetylglucosamine 2-epimerase domain-containing protein</fullName>
    </recommendedName>
</protein>
<sequence>YTFSSIVLLSEIGSTEQLIVKLAKKHSIPVVLLQHGLFYDDDVEEANNMNKFQGVFPVDSDETIVWGHIEKNHQLKNGIKEEKIQVLGNPYYDRIRNRPNPKTNHILLATSGPVIENSIDLTIETIEKNQATIKKICEVTTNLQKNFVIKLHPSPDEFDPTSLAREINPRIKVHKTGEILKLVEDCDVFVVIDISTVILDAQLLGKPVICVQVKDSGYGIPSVLTSNSCLIA</sequence>